<protein>
    <submittedName>
        <fullName evidence="1">Uncharacterized protein</fullName>
    </submittedName>
</protein>
<organism evidence="1 2">
    <name type="scientific">Bodo saltans</name>
    <name type="common">Flagellated protozoan</name>
    <dbReference type="NCBI Taxonomy" id="75058"/>
    <lineage>
        <taxon>Eukaryota</taxon>
        <taxon>Discoba</taxon>
        <taxon>Euglenozoa</taxon>
        <taxon>Kinetoplastea</taxon>
        <taxon>Metakinetoplastina</taxon>
        <taxon>Eubodonida</taxon>
        <taxon>Bodonidae</taxon>
        <taxon>Bodo</taxon>
    </lineage>
</organism>
<accession>A0A0S4JM20</accession>
<keyword evidence="2" id="KW-1185">Reference proteome</keyword>
<evidence type="ECO:0000313" key="2">
    <source>
        <dbReference type="Proteomes" id="UP000051952"/>
    </source>
</evidence>
<evidence type="ECO:0000313" key="1">
    <source>
        <dbReference type="EMBL" id="CUG92572.1"/>
    </source>
</evidence>
<name>A0A0S4JM20_BODSA</name>
<feature type="non-terminal residue" evidence="1">
    <location>
        <position position="125"/>
    </location>
</feature>
<dbReference type="Proteomes" id="UP000051952">
    <property type="component" value="Unassembled WGS sequence"/>
</dbReference>
<dbReference type="VEuPathDB" id="TriTrypDB:BSAL_38270"/>
<sequence length="125" mass="14000">MKPHSFHSPVQSGTYHTARSTLASMYASPFGAILHRYFEHPEAVFPLGFTYVRACRQSVDVVKRQVSSWNAFAQVIKNFTRSNHRTNVGNKSAAKCHDAATWPKHWSAGDIEHFLRDKIASGIAA</sequence>
<gene>
    <name evidence="1" type="ORF">BSAL_38270</name>
</gene>
<dbReference type="AlphaFoldDB" id="A0A0S4JM20"/>
<reference evidence="2" key="1">
    <citation type="submission" date="2015-09" db="EMBL/GenBank/DDBJ databases">
        <authorList>
            <consortium name="Pathogen Informatics"/>
        </authorList>
    </citation>
    <scope>NUCLEOTIDE SEQUENCE [LARGE SCALE GENOMIC DNA]</scope>
    <source>
        <strain evidence="2">Lake Konstanz</strain>
    </source>
</reference>
<proteinExistence type="predicted"/>
<dbReference type="EMBL" id="CYKH01002062">
    <property type="protein sequence ID" value="CUG92572.1"/>
    <property type="molecule type" value="Genomic_DNA"/>
</dbReference>